<reference evidence="1 2" key="1">
    <citation type="submission" date="2020-09" db="EMBL/GenBank/DDBJ databases">
        <title>Investigation of environmental microbe.</title>
        <authorList>
            <person name="Ou Y."/>
            <person name="Kang Q."/>
        </authorList>
    </citation>
    <scope>NUCLEOTIDE SEQUENCE [LARGE SCALE GENOMIC DNA]</scope>
    <source>
        <strain evidence="1 2">KJZ-9</strain>
    </source>
</reference>
<evidence type="ECO:0000313" key="1">
    <source>
        <dbReference type="EMBL" id="QNV40638.1"/>
    </source>
</evidence>
<keyword evidence="2" id="KW-1185">Reference proteome</keyword>
<accession>A0A7H2BLU2</accession>
<dbReference type="RefSeq" id="WP_190618212.1">
    <property type="nucleotide sequence ID" value="NZ_CP061538.1"/>
</dbReference>
<dbReference type="Proteomes" id="UP000516421">
    <property type="component" value="Chromosome"/>
</dbReference>
<sequence>MTEYTRELSKDILERLQTQRIVGNQTGASQADVSITEALTLLAEIERLQAELKTAKEAA</sequence>
<evidence type="ECO:0000313" key="2">
    <source>
        <dbReference type="Proteomes" id="UP000516421"/>
    </source>
</evidence>
<dbReference type="AlphaFoldDB" id="A0A7H2BLU2"/>
<name>A0A7H2BLU2_9MICC</name>
<protein>
    <submittedName>
        <fullName evidence="1">Uncharacterized protein</fullName>
    </submittedName>
</protein>
<dbReference type="KEGG" id="rama:IDM48_04345"/>
<gene>
    <name evidence="1" type="ORF">IDM48_04345</name>
</gene>
<organism evidence="1 2">
    <name type="scientific">Rothia amarae</name>
    <dbReference type="NCBI Taxonomy" id="169480"/>
    <lineage>
        <taxon>Bacteria</taxon>
        <taxon>Bacillati</taxon>
        <taxon>Actinomycetota</taxon>
        <taxon>Actinomycetes</taxon>
        <taxon>Micrococcales</taxon>
        <taxon>Micrococcaceae</taxon>
        <taxon>Rothia</taxon>
    </lineage>
</organism>
<dbReference type="EMBL" id="CP061538">
    <property type="protein sequence ID" value="QNV40638.1"/>
    <property type="molecule type" value="Genomic_DNA"/>
</dbReference>
<proteinExistence type="predicted"/>